<keyword evidence="4" id="KW-1185">Reference proteome</keyword>
<gene>
    <name evidence="2" type="ORF">GPM918_LOCUS35599</name>
    <name evidence="3" type="ORF">SRO942_LOCUS36316</name>
</gene>
<feature type="region of interest" description="Disordered" evidence="1">
    <location>
        <begin position="55"/>
        <end position="74"/>
    </location>
</feature>
<dbReference type="Proteomes" id="UP000681722">
    <property type="component" value="Unassembled WGS sequence"/>
</dbReference>
<evidence type="ECO:0000313" key="4">
    <source>
        <dbReference type="Proteomes" id="UP000663829"/>
    </source>
</evidence>
<protein>
    <submittedName>
        <fullName evidence="2">Uncharacterized protein</fullName>
    </submittedName>
</protein>
<proteinExistence type="predicted"/>
<comment type="caution">
    <text evidence="2">The sequence shown here is derived from an EMBL/GenBank/DDBJ whole genome shotgun (WGS) entry which is preliminary data.</text>
</comment>
<reference evidence="2" key="1">
    <citation type="submission" date="2021-02" db="EMBL/GenBank/DDBJ databases">
        <authorList>
            <person name="Nowell W R."/>
        </authorList>
    </citation>
    <scope>NUCLEOTIDE SEQUENCE</scope>
</reference>
<feature type="compositionally biased region" description="Acidic residues" evidence="1">
    <location>
        <begin position="56"/>
        <end position="67"/>
    </location>
</feature>
<dbReference type="Proteomes" id="UP000663829">
    <property type="component" value="Unassembled WGS sequence"/>
</dbReference>
<name>A0A815RBN4_9BILA</name>
<organism evidence="2 4">
    <name type="scientific">Didymodactylos carnosus</name>
    <dbReference type="NCBI Taxonomy" id="1234261"/>
    <lineage>
        <taxon>Eukaryota</taxon>
        <taxon>Metazoa</taxon>
        <taxon>Spiralia</taxon>
        <taxon>Gnathifera</taxon>
        <taxon>Rotifera</taxon>
        <taxon>Eurotatoria</taxon>
        <taxon>Bdelloidea</taxon>
        <taxon>Philodinida</taxon>
        <taxon>Philodinidae</taxon>
        <taxon>Didymodactylos</taxon>
    </lineage>
</organism>
<accession>A0A815RBN4</accession>
<sequence length="114" mass="13113">MRRLSLTIKHDVMDANHQLFTNQIFSKTNNCNYLNTTTTSFSSFETYFSNSSDLIDHDEEHEDDDNNGPDASDGIEHLLSSKTWLIVTAEPIISAHQTFYNQNNDSRKALHLYN</sequence>
<dbReference type="AlphaFoldDB" id="A0A815RBN4"/>
<evidence type="ECO:0000256" key="1">
    <source>
        <dbReference type="SAM" id="MobiDB-lite"/>
    </source>
</evidence>
<dbReference type="EMBL" id="CAJOBC010086221">
    <property type="protein sequence ID" value="CAF4341337.1"/>
    <property type="molecule type" value="Genomic_DNA"/>
</dbReference>
<evidence type="ECO:0000313" key="2">
    <source>
        <dbReference type="EMBL" id="CAF1474862.1"/>
    </source>
</evidence>
<dbReference type="EMBL" id="CAJNOQ010020753">
    <property type="protein sequence ID" value="CAF1474862.1"/>
    <property type="molecule type" value="Genomic_DNA"/>
</dbReference>
<evidence type="ECO:0000313" key="3">
    <source>
        <dbReference type="EMBL" id="CAF4341337.1"/>
    </source>
</evidence>